<comment type="caution">
    <text evidence="2">The sequence shown here is derived from an EMBL/GenBank/DDBJ whole genome shotgun (WGS) entry which is preliminary data.</text>
</comment>
<evidence type="ECO:0000313" key="3">
    <source>
        <dbReference type="Proteomes" id="UP001148018"/>
    </source>
</evidence>
<organism evidence="2 3">
    <name type="scientific">Muraenolepis orangiensis</name>
    <name type="common">Patagonian moray cod</name>
    <dbReference type="NCBI Taxonomy" id="630683"/>
    <lineage>
        <taxon>Eukaryota</taxon>
        <taxon>Metazoa</taxon>
        <taxon>Chordata</taxon>
        <taxon>Craniata</taxon>
        <taxon>Vertebrata</taxon>
        <taxon>Euteleostomi</taxon>
        <taxon>Actinopterygii</taxon>
        <taxon>Neopterygii</taxon>
        <taxon>Teleostei</taxon>
        <taxon>Neoteleostei</taxon>
        <taxon>Acanthomorphata</taxon>
        <taxon>Zeiogadaria</taxon>
        <taxon>Gadariae</taxon>
        <taxon>Gadiformes</taxon>
        <taxon>Muraenolepidoidei</taxon>
        <taxon>Muraenolepididae</taxon>
        <taxon>Muraenolepis</taxon>
    </lineage>
</organism>
<dbReference type="GO" id="GO:0005654">
    <property type="term" value="C:nucleoplasm"/>
    <property type="evidence" value="ECO:0007669"/>
    <property type="project" value="TreeGrafter"/>
</dbReference>
<dbReference type="Proteomes" id="UP001148018">
    <property type="component" value="Unassembled WGS sequence"/>
</dbReference>
<proteinExistence type="predicted"/>
<dbReference type="SUPFAM" id="SSF48403">
    <property type="entry name" value="Ankyrin repeat"/>
    <property type="match status" value="1"/>
</dbReference>
<protein>
    <submittedName>
        <fullName evidence="2">Uncharacterized protein</fullName>
    </submittedName>
</protein>
<dbReference type="AlphaFoldDB" id="A0A9Q0E9M4"/>
<gene>
    <name evidence="2" type="ORF">NHX12_028528</name>
</gene>
<dbReference type="Pfam" id="PF12796">
    <property type="entry name" value="Ank_2"/>
    <property type="match status" value="1"/>
</dbReference>
<dbReference type="Gene3D" id="1.25.40.20">
    <property type="entry name" value="Ankyrin repeat-containing domain"/>
    <property type="match status" value="1"/>
</dbReference>
<dbReference type="PROSITE" id="PS50297">
    <property type="entry name" value="ANK_REP_REGION"/>
    <property type="match status" value="2"/>
</dbReference>
<dbReference type="EMBL" id="JANIIK010000044">
    <property type="protein sequence ID" value="KAJ3603787.1"/>
    <property type="molecule type" value="Genomic_DNA"/>
</dbReference>
<feature type="repeat" description="ANK" evidence="1">
    <location>
        <begin position="40"/>
        <end position="72"/>
    </location>
</feature>
<dbReference type="PANTHER" id="PTHR24149:SF14">
    <property type="entry name" value="ANKYRIN REPEAT DOMAIN 12"/>
    <property type="match status" value="1"/>
</dbReference>
<feature type="repeat" description="ANK" evidence="1">
    <location>
        <begin position="7"/>
        <end position="39"/>
    </location>
</feature>
<dbReference type="PANTHER" id="PTHR24149">
    <property type="entry name" value="ANKYRIN REPEAT DOMAIN-CONTAINING PROTEIN 12"/>
    <property type="match status" value="1"/>
</dbReference>
<reference evidence="2" key="1">
    <citation type="submission" date="2022-07" db="EMBL/GenBank/DDBJ databases">
        <title>Chromosome-level genome of Muraenolepis orangiensis.</title>
        <authorList>
            <person name="Kim J."/>
        </authorList>
    </citation>
    <scope>NUCLEOTIDE SEQUENCE</scope>
    <source>
        <strain evidence="2">KU_S4_2022</strain>
        <tissue evidence="2">Muscle</tissue>
    </source>
</reference>
<dbReference type="InterPro" id="IPR053210">
    <property type="entry name" value="ANKRD12"/>
</dbReference>
<evidence type="ECO:0000313" key="2">
    <source>
        <dbReference type="EMBL" id="KAJ3603787.1"/>
    </source>
</evidence>
<name>A0A9Q0E9M4_9TELE</name>
<dbReference type="InterPro" id="IPR002110">
    <property type="entry name" value="Ankyrin_rpt"/>
</dbReference>
<evidence type="ECO:0000256" key="1">
    <source>
        <dbReference type="PROSITE-ProRule" id="PRU00023"/>
    </source>
</evidence>
<keyword evidence="1" id="KW-0040">ANK repeat</keyword>
<accession>A0A9Q0E9M4</accession>
<feature type="non-terminal residue" evidence="2">
    <location>
        <position position="1"/>
    </location>
</feature>
<sequence>MEAAMFPGWTPLHEASAAGDQAVAEELLRAGADVNALGLGGRSPLHDALGAGSYQVVKLLLQYHANPNDQNAQRLSALDLAQDGNIRELLSTLPQPVVSPQVGSTVQGTRFIDFTALLMITNLGAQAMDRRHRRRSVKSCDGVPVTLEELENRLIEMSTWQTSLVEDTVYQRASSQACPRLTQPLAHMFQK</sequence>
<dbReference type="SMART" id="SM00248">
    <property type="entry name" value="ANK"/>
    <property type="match status" value="2"/>
</dbReference>
<dbReference type="PROSITE" id="PS50088">
    <property type="entry name" value="ANK_REPEAT"/>
    <property type="match status" value="2"/>
</dbReference>
<keyword evidence="3" id="KW-1185">Reference proteome</keyword>
<dbReference type="OrthoDB" id="366390at2759"/>
<dbReference type="InterPro" id="IPR036770">
    <property type="entry name" value="Ankyrin_rpt-contain_sf"/>
</dbReference>